<evidence type="ECO:0000313" key="2">
    <source>
        <dbReference type="EMBL" id="EJK56736.1"/>
    </source>
</evidence>
<dbReference type="AlphaFoldDB" id="K0S785"/>
<proteinExistence type="predicted"/>
<accession>K0S785</accession>
<comment type="caution">
    <text evidence="2">The sequence shown here is derived from an EMBL/GenBank/DDBJ whole genome shotgun (WGS) entry which is preliminary data.</text>
</comment>
<feature type="region of interest" description="Disordered" evidence="1">
    <location>
        <begin position="1"/>
        <end position="45"/>
    </location>
</feature>
<evidence type="ECO:0000313" key="3">
    <source>
        <dbReference type="Proteomes" id="UP000266841"/>
    </source>
</evidence>
<evidence type="ECO:0000256" key="1">
    <source>
        <dbReference type="SAM" id="MobiDB-lite"/>
    </source>
</evidence>
<gene>
    <name evidence="2" type="ORF">THAOC_23321</name>
</gene>
<dbReference type="OrthoDB" id="263283at2759"/>
<sequence length="124" mass="13700">PRRDIGLARVPGRHASAAHSAARDGVLRAHGKAAGKAEPWSPTRDNDELRLSLRSVERNIPWVRNERLHTVAPEGEVRRHGRADREAGGRAELQLARDLLPGVGVHRGSLGDIREFRRCTLTSN</sequence>
<dbReference type="EMBL" id="AGNL01030684">
    <property type="protein sequence ID" value="EJK56736.1"/>
    <property type="molecule type" value="Genomic_DNA"/>
</dbReference>
<reference evidence="2 3" key="1">
    <citation type="journal article" date="2012" name="Genome Biol.">
        <title>Genome and low-iron response of an oceanic diatom adapted to chronic iron limitation.</title>
        <authorList>
            <person name="Lommer M."/>
            <person name="Specht M."/>
            <person name="Roy A.S."/>
            <person name="Kraemer L."/>
            <person name="Andreson R."/>
            <person name="Gutowska M.A."/>
            <person name="Wolf J."/>
            <person name="Bergner S.V."/>
            <person name="Schilhabel M.B."/>
            <person name="Klostermeier U.C."/>
            <person name="Beiko R.G."/>
            <person name="Rosenstiel P."/>
            <person name="Hippler M."/>
            <person name="Laroche J."/>
        </authorList>
    </citation>
    <scope>NUCLEOTIDE SEQUENCE [LARGE SCALE GENOMIC DNA]</scope>
    <source>
        <strain evidence="2 3">CCMP1005</strain>
    </source>
</reference>
<keyword evidence="3" id="KW-1185">Reference proteome</keyword>
<feature type="non-terminal residue" evidence="2">
    <location>
        <position position="1"/>
    </location>
</feature>
<organism evidence="2 3">
    <name type="scientific">Thalassiosira oceanica</name>
    <name type="common">Marine diatom</name>
    <dbReference type="NCBI Taxonomy" id="159749"/>
    <lineage>
        <taxon>Eukaryota</taxon>
        <taxon>Sar</taxon>
        <taxon>Stramenopiles</taxon>
        <taxon>Ochrophyta</taxon>
        <taxon>Bacillariophyta</taxon>
        <taxon>Coscinodiscophyceae</taxon>
        <taxon>Thalassiosirophycidae</taxon>
        <taxon>Thalassiosirales</taxon>
        <taxon>Thalassiosiraceae</taxon>
        <taxon>Thalassiosira</taxon>
    </lineage>
</organism>
<name>K0S785_THAOC</name>
<dbReference type="Proteomes" id="UP000266841">
    <property type="component" value="Unassembled WGS sequence"/>
</dbReference>
<protein>
    <submittedName>
        <fullName evidence="2">Uncharacterized protein</fullName>
    </submittedName>
</protein>